<dbReference type="STRING" id="1692.BMAGN_0220"/>
<dbReference type="InterPro" id="IPR048389">
    <property type="entry name" value="YciQ-like_C"/>
</dbReference>
<dbReference type="AlphaFoldDB" id="A0A087BB68"/>
<keyword evidence="1" id="KW-0472">Membrane</keyword>
<keyword evidence="1" id="KW-1133">Transmembrane helix</keyword>
<dbReference type="Proteomes" id="UP000029052">
    <property type="component" value="Unassembled WGS sequence"/>
</dbReference>
<dbReference type="eggNOG" id="COG4907">
    <property type="taxonomic scope" value="Bacteria"/>
</dbReference>
<sequence length="738" mass="80487">MKSKSHFFKCLVLSVVVTAVAFSFILGITAVIAYNRPDLSYNALDYDVTVEEDGNLRIVETVDVRLDKREDDDETVPWRQLYQQYRLRATDLTNISDISVKDLTTGVTYTQMDPVNAEYVSPSSWDQYENHWYIGDVTTSESHPEPFDSDIDGLIPANVGDSNADPDKTVEIGWNIPTTTSAHSMKFEIGMTWHNVGTSYTDVATFQWEPLGATNRTPIEELTATVKLPDGATKDNSWAWLHYSGQSTTSRDGDTLHFSASDIHASNYVDLVLMVDHSLVHASRMENSPRKQYILQDEDQQERAWRAAQQRHARLVVAMWIVVLVLGVVLSVFALRNAIRTRKRAQYQGDMEYWREPLDMSPAAAAALYGMLRSESPTKLSNRQLAATLMSLISKGAIAVYPGPSTLYRGIDMSNPQLALQASQQLAEQNESRSRMAKTSTIVIQPVAYQNQQSLRLCESEEAELTLLLKVSKRLNNVPVFDFEQMQGALKSWKKGITYLSAFTDAAADEYKALDATKPSGGGTVMCGILLFIVAITSLMFFTLSAQQLALAVLFSLPCTFIAVFSLCYGSYTVLTVPRGQELAGKTLGLCRYLEDFSSFKDRSSADLPMWGRYLVYATAFGISAQALREFKKAQLYEPGDGASISGMDVLMYWSISRAVDDHFSGGHGAGGGDAFMGGFAGAGAMDFGSMFSDSMSSISSTIHAAAPSSSGSSGGSFSSGGFGGGGGGAGGGSFGGR</sequence>
<feature type="domain" description="Predicted membrane protein YciQ-like C-terminal" evidence="3">
    <location>
        <begin position="352"/>
        <end position="631"/>
    </location>
</feature>
<reference evidence="4 5" key="1">
    <citation type="submission" date="2014-03" db="EMBL/GenBank/DDBJ databases">
        <title>Genomics of Bifidobacteria.</title>
        <authorList>
            <person name="Ventura M."/>
            <person name="Milani C."/>
            <person name="Lugli G.A."/>
        </authorList>
    </citation>
    <scope>NUCLEOTIDE SEQUENCE [LARGE SCALE GENOMIC DNA]</scope>
    <source>
        <strain evidence="4 5">LMG 11591</strain>
    </source>
</reference>
<feature type="transmembrane region" description="Helical" evidence="1">
    <location>
        <begin position="315"/>
        <end position="335"/>
    </location>
</feature>
<feature type="domain" description="DUF2207" evidence="2">
    <location>
        <begin position="43"/>
        <end position="273"/>
    </location>
</feature>
<keyword evidence="5" id="KW-1185">Reference proteome</keyword>
<comment type="caution">
    <text evidence="4">The sequence shown here is derived from an EMBL/GenBank/DDBJ whole genome shotgun (WGS) entry which is preliminary data.</text>
</comment>
<evidence type="ECO:0000313" key="5">
    <source>
        <dbReference type="Proteomes" id="UP000029052"/>
    </source>
</evidence>
<dbReference type="Pfam" id="PF20990">
    <property type="entry name" value="DUF2207_C"/>
    <property type="match status" value="1"/>
</dbReference>
<keyword evidence="1" id="KW-0812">Transmembrane</keyword>
<organism evidence="4 5">
    <name type="scientific">Bifidobacterium magnum</name>
    <dbReference type="NCBI Taxonomy" id="1692"/>
    <lineage>
        <taxon>Bacteria</taxon>
        <taxon>Bacillati</taxon>
        <taxon>Actinomycetota</taxon>
        <taxon>Actinomycetes</taxon>
        <taxon>Bifidobacteriales</taxon>
        <taxon>Bifidobacteriaceae</taxon>
        <taxon>Bifidobacterium</taxon>
    </lineage>
</organism>
<evidence type="ECO:0000313" key="4">
    <source>
        <dbReference type="EMBL" id="KFI68268.1"/>
    </source>
</evidence>
<dbReference type="Pfam" id="PF09972">
    <property type="entry name" value="DUF2207"/>
    <property type="match status" value="1"/>
</dbReference>
<feature type="transmembrane region" description="Helical" evidence="1">
    <location>
        <begin position="522"/>
        <end position="543"/>
    </location>
</feature>
<dbReference type="RefSeq" id="WP_022860025.1">
    <property type="nucleotide sequence ID" value="NZ_JGZB01000004.1"/>
</dbReference>
<proteinExistence type="predicted"/>
<dbReference type="InterPro" id="IPR018702">
    <property type="entry name" value="DUF2207"/>
</dbReference>
<evidence type="ECO:0000259" key="3">
    <source>
        <dbReference type="Pfam" id="PF20990"/>
    </source>
</evidence>
<feature type="transmembrane region" description="Helical" evidence="1">
    <location>
        <begin position="549"/>
        <end position="569"/>
    </location>
</feature>
<evidence type="ECO:0000256" key="1">
    <source>
        <dbReference type="SAM" id="Phobius"/>
    </source>
</evidence>
<gene>
    <name evidence="4" type="ORF">BMAGN_0220</name>
</gene>
<name>A0A087BB68_9BIFI</name>
<accession>A0A087BB68</accession>
<evidence type="ECO:0000259" key="2">
    <source>
        <dbReference type="Pfam" id="PF09972"/>
    </source>
</evidence>
<dbReference type="EMBL" id="JGZB01000004">
    <property type="protein sequence ID" value="KFI68268.1"/>
    <property type="molecule type" value="Genomic_DNA"/>
</dbReference>
<protein>
    <submittedName>
        <fullName evidence="4">Putative membrane protein</fullName>
    </submittedName>
</protein>